<name>A0A2A8CY62_9BACT</name>
<accession>A0A2A8CY62</accession>
<protein>
    <recommendedName>
        <fullName evidence="4">Phytase-like domain-containing protein</fullName>
    </recommendedName>
</protein>
<dbReference type="AlphaFoldDB" id="A0A2A8CY62"/>
<evidence type="ECO:0000313" key="3">
    <source>
        <dbReference type="Proteomes" id="UP000220102"/>
    </source>
</evidence>
<proteinExistence type="predicted"/>
<evidence type="ECO:0008006" key="4">
    <source>
        <dbReference type="Google" id="ProtNLM"/>
    </source>
</evidence>
<feature type="region of interest" description="Disordered" evidence="1">
    <location>
        <begin position="324"/>
        <end position="347"/>
    </location>
</feature>
<sequence>MADTSAVRSIEEAEPVPIRLDGPAGKRDIEISGLTWWGDRLLLLPQYPAFVSDSSPVIYSISRSDLKTAIETSVEGADTGAVMPQPLSVDIDDPRAVPGYQGFEALAVSGREVYATVEATGFAGGLFGMRAFLGRGVADSTRSPALAFAETSEIPVPVSMSNMGFEAIVVTDTTIIALFEANGANINPAPRAMQFTRDLRPLGWLPMSSLEYRLTDATALDHAGRFWVTNYLYEGDEAAMDPAPDSVALDFGVGSSHRSRVTVERLVELEVTDGSISRTETPPVWMTLTNGTGRNWEGVARFGDGFLLATDTFPETILAYVSRSTSSRPLTPDTTQSSDEMSMTSGR</sequence>
<evidence type="ECO:0000313" key="2">
    <source>
        <dbReference type="EMBL" id="PEN13586.1"/>
    </source>
</evidence>
<evidence type="ECO:0000256" key="1">
    <source>
        <dbReference type="SAM" id="MobiDB-lite"/>
    </source>
</evidence>
<organism evidence="2 3">
    <name type="scientific">Longibacter salinarum</name>
    <dbReference type="NCBI Taxonomy" id="1850348"/>
    <lineage>
        <taxon>Bacteria</taxon>
        <taxon>Pseudomonadati</taxon>
        <taxon>Rhodothermota</taxon>
        <taxon>Rhodothermia</taxon>
        <taxon>Rhodothermales</taxon>
        <taxon>Salisaetaceae</taxon>
        <taxon>Longibacter</taxon>
    </lineage>
</organism>
<comment type="caution">
    <text evidence="2">The sequence shown here is derived from an EMBL/GenBank/DDBJ whole genome shotgun (WGS) entry which is preliminary data.</text>
</comment>
<dbReference type="EMBL" id="PDEQ01000004">
    <property type="protein sequence ID" value="PEN13586.1"/>
    <property type="molecule type" value="Genomic_DNA"/>
</dbReference>
<keyword evidence="3" id="KW-1185">Reference proteome</keyword>
<reference evidence="2 3" key="1">
    <citation type="submission" date="2017-10" db="EMBL/GenBank/DDBJ databases">
        <title>Draft genome of Longibacter Salinarum.</title>
        <authorList>
            <person name="Goh K.M."/>
            <person name="Shamsir M.S."/>
            <person name="Lim S.W."/>
        </authorList>
    </citation>
    <scope>NUCLEOTIDE SEQUENCE [LARGE SCALE GENOMIC DNA]</scope>
    <source>
        <strain evidence="2 3">KCTC 52045</strain>
    </source>
</reference>
<dbReference type="Proteomes" id="UP000220102">
    <property type="component" value="Unassembled WGS sequence"/>
</dbReference>
<gene>
    <name evidence="2" type="ORF">CRI94_09775</name>
</gene>